<dbReference type="SMART" id="SM00535">
    <property type="entry name" value="RIBOc"/>
    <property type="match status" value="1"/>
</dbReference>
<dbReference type="InterPro" id="IPR014720">
    <property type="entry name" value="dsRBD_dom"/>
</dbReference>
<dbReference type="InterPro" id="IPR000999">
    <property type="entry name" value="RNase_III_dom"/>
</dbReference>
<dbReference type="AlphaFoldDB" id="A0A1E4SBP6"/>
<dbReference type="Proteomes" id="UP000094285">
    <property type="component" value="Unassembled WGS sequence"/>
</dbReference>
<reference evidence="7" key="1">
    <citation type="submission" date="2016-05" db="EMBL/GenBank/DDBJ databases">
        <title>Comparative genomics of biotechnologically important yeasts.</title>
        <authorList>
            <consortium name="DOE Joint Genome Institute"/>
            <person name="Riley R."/>
            <person name="Haridas S."/>
            <person name="Wolfe K.H."/>
            <person name="Lopes M.R."/>
            <person name="Hittinger C.T."/>
            <person name="Goker M."/>
            <person name="Salamov A."/>
            <person name="Wisecaver J."/>
            <person name="Long T.M."/>
            <person name="Aerts A.L."/>
            <person name="Barry K."/>
            <person name="Choi C."/>
            <person name="Clum A."/>
            <person name="Coughlan A.Y."/>
            <person name="Deshpande S."/>
            <person name="Douglass A.P."/>
            <person name="Hanson S.J."/>
            <person name="Klenk H.-P."/>
            <person name="Labutti K."/>
            <person name="Lapidus A."/>
            <person name="Lindquist E."/>
            <person name="Lipzen A."/>
            <person name="Meier-Kolthoff J.P."/>
            <person name="Ohm R.A."/>
            <person name="Otillar R.P."/>
            <person name="Pangilinan J."/>
            <person name="Peng Y."/>
            <person name="Rokas A."/>
            <person name="Rosa C.A."/>
            <person name="Scheuner C."/>
            <person name="Sibirny A.A."/>
            <person name="Slot J.C."/>
            <person name="Stielow J.B."/>
            <person name="Sun H."/>
            <person name="Kurtzman C.P."/>
            <person name="Blackwell M."/>
            <person name="Grigoriev I.V."/>
            <person name="Jeffries T.W."/>
        </authorList>
    </citation>
    <scope>NUCLEOTIDE SEQUENCE [LARGE SCALE GENOMIC DNA]</scope>
    <source>
        <strain evidence="7">NRRL Y-17324</strain>
    </source>
</reference>
<evidence type="ECO:0000259" key="5">
    <source>
        <dbReference type="PROSITE" id="PS50142"/>
    </source>
</evidence>
<gene>
    <name evidence="6" type="ORF">CANTADRAFT_8496</name>
</gene>
<dbReference type="CDD" id="cd00593">
    <property type="entry name" value="RIBOc"/>
    <property type="match status" value="1"/>
</dbReference>
<evidence type="ECO:0000313" key="6">
    <source>
        <dbReference type="EMBL" id="ODV76921.1"/>
    </source>
</evidence>
<evidence type="ECO:0000259" key="4">
    <source>
        <dbReference type="PROSITE" id="PS50137"/>
    </source>
</evidence>
<protein>
    <recommendedName>
        <fullName evidence="8">RNase III domain-containing protein</fullName>
    </recommendedName>
</protein>
<feature type="compositionally biased region" description="Pro residues" evidence="3">
    <location>
        <begin position="435"/>
        <end position="444"/>
    </location>
</feature>
<dbReference type="PROSITE" id="PS50137">
    <property type="entry name" value="DS_RBD"/>
    <property type="match status" value="1"/>
</dbReference>
<evidence type="ECO:0000313" key="7">
    <source>
        <dbReference type="Proteomes" id="UP000094285"/>
    </source>
</evidence>
<dbReference type="STRING" id="984487.A0A1E4SBP6"/>
<keyword evidence="1 2" id="KW-0694">RNA-binding</keyword>
<feature type="domain" description="RNase III" evidence="5">
    <location>
        <begin position="153"/>
        <end position="275"/>
    </location>
</feature>
<dbReference type="InterPro" id="IPR036389">
    <property type="entry name" value="RNase_III_sf"/>
</dbReference>
<organism evidence="6 7">
    <name type="scientific">Suhomyces tanzawaensis NRRL Y-17324</name>
    <dbReference type="NCBI Taxonomy" id="984487"/>
    <lineage>
        <taxon>Eukaryota</taxon>
        <taxon>Fungi</taxon>
        <taxon>Dikarya</taxon>
        <taxon>Ascomycota</taxon>
        <taxon>Saccharomycotina</taxon>
        <taxon>Pichiomycetes</taxon>
        <taxon>Debaryomycetaceae</taxon>
        <taxon>Suhomyces</taxon>
    </lineage>
</organism>
<dbReference type="Gene3D" id="3.30.160.20">
    <property type="match status" value="1"/>
</dbReference>
<dbReference type="Gene3D" id="1.10.1520.10">
    <property type="entry name" value="Ribonuclease III domain"/>
    <property type="match status" value="1"/>
</dbReference>
<feature type="region of interest" description="Disordered" evidence="3">
    <location>
        <begin position="417"/>
        <end position="444"/>
    </location>
</feature>
<evidence type="ECO:0000256" key="1">
    <source>
        <dbReference type="ARBA" id="ARBA00022884"/>
    </source>
</evidence>
<keyword evidence="7" id="KW-1185">Reference proteome</keyword>
<dbReference type="GO" id="GO:0004525">
    <property type="term" value="F:ribonuclease III activity"/>
    <property type="evidence" value="ECO:0007669"/>
    <property type="project" value="InterPro"/>
</dbReference>
<dbReference type="SMART" id="SM00358">
    <property type="entry name" value="DSRM"/>
    <property type="match status" value="1"/>
</dbReference>
<dbReference type="SUPFAM" id="SSF54768">
    <property type="entry name" value="dsRNA-binding domain-like"/>
    <property type="match status" value="1"/>
</dbReference>
<dbReference type="EMBL" id="KV453917">
    <property type="protein sequence ID" value="ODV76921.1"/>
    <property type="molecule type" value="Genomic_DNA"/>
</dbReference>
<name>A0A1E4SBP6_9ASCO</name>
<accession>A0A1E4SBP6</accession>
<sequence>MDVSGLDQNSLLTWCDDLHQVKSNVSQVQATLNLILLKTPTASDYRQLLAMLETVPESTVAERARQLLATPQVKVGVRLKQLYDEGVLPLLVALARINFKAAKTDKYVGYLLDYTPDEMLVVLGDEAGGGKAQEPALELKPDLESYPPVLPPIANDSLLIRVLTDKSYRHPLDLLGLVNFSRAHNAKLAVKGSAAVELAVLDHLDDTFPHLDEHELYVMAHRAMAPEILAKFALGYNLIDNYKYHLSKDISWAQKIRLFANVFLAYVAGLAEDGYSAVEIKTWLRRLYQPVLTDLGVLAPPQPVAVVAMKQLELLFKQVTSLYNVQPDKLAVEFVQLELDPFVAQLQINGKSYTLGTSSTSFDDAKEKAAAALFADQNKVKSMMETLINGYSSTIKAQPDPHQAAPASVQMAANMYQDHGGAGSKPAGPAALAPTPQPYSAFPPQPYGLLPDPSFRSGLDNNAKNTLYALLGQKRMAPVYKYHRAGNEFQASVLANETVLGVGYDINKRLASQKAAMNALSNETLLASLGLNGSEQDQTST</sequence>
<dbReference type="Pfam" id="PF00035">
    <property type="entry name" value="dsrm"/>
    <property type="match status" value="1"/>
</dbReference>
<dbReference type="SUPFAM" id="SSF69065">
    <property type="entry name" value="RNase III domain-like"/>
    <property type="match status" value="1"/>
</dbReference>
<evidence type="ECO:0000256" key="3">
    <source>
        <dbReference type="SAM" id="MobiDB-lite"/>
    </source>
</evidence>
<dbReference type="RefSeq" id="XP_020062043.1">
    <property type="nucleotide sequence ID" value="XM_020211300.1"/>
</dbReference>
<dbReference type="GO" id="GO:0006396">
    <property type="term" value="P:RNA processing"/>
    <property type="evidence" value="ECO:0007669"/>
    <property type="project" value="InterPro"/>
</dbReference>
<evidence type="ECO:0000256" key="2">
    <source>
        <dbReference type="PROSITE-ProRule" id="PRU00266"/>
    </source>
</evidence>
<feature type="domain" description="DRBM" evidence="4">
    <location>
        <begin position="462"/>
        <end position="525"/>
    </location>
</feature>
<dbReference type="GO" id="GO:0003723">
    <property type="term" value="F:RNA binding"/>
    <property type="evidence" value="ECO:0007669"/>
    <property type="project" value="UniProtKB-UniRule"/>
</dbReference>
<dbReference type="PROSITE" id="PS50142">
    <property type="entry name" value="RNASE_3_2"/>
    <property type="match status" value="1"/>
</dbReference>
<evidence type="ECO:0008006" key="8">
    <source>
        <dbReference type="Google" id="ProtNLM"/>
    </source>
</evidence>
<dbReference type="OrthoDB" id="4087411at2759"/>
<dbReference type="GeneID" id="30985436"/>
<proteinExistence type="predicted"/>
<feature type="compositionally biased region" description="Low complexity" evidence="3">
    <location>
        <begin position="424"/>
        <end position="434"/>
    </location>
</feature>